<reference evidence="9 10" key="1">
    <citation type="journal article" date="2009" name="Nature">
        <title>Evolution of pathogenicity and sexual reproduction in eight Candida genomes.</title>
        <authorList>
            <person name="Butler G."/>
            <person name="Rasmussen M.D."/>
            <person name="Lin M.F."/>
            <person name="Santos M.A."/>
            <person name="Sakthikumar S."/>
            <person name="Munro C.A."/>
            <person name="Rheinbay E."/>
            <person name="Grabherr M."/>
            <person name="Forche A."/>
            <person name="Reedy J.L."/>
            <person name="Agrafioti I."/>
            <person name="Arnaud M.B."/>
            <person name="Bates S."/>
            <person name="Brown A.J."/>
            <person name="Brunke S."/>
            <person name="Costanzo M.C."/>
            <person name="Fitzpatrick D.A."/>
            <person name="de Groot P.W."/>
            <person name="Harris D."/>
            <person name="Hoyer L.L."/>
            <person name="Hube B."/>
            <person name="Klis F.M."/>
            <person name="Kodira C."/>
            <person name="Lennard N."/>
            <person name="Logue M.E."/>
            <person name="Martin R."/>
            <person name="Neiman A.M."/>
            <person name="Nikolaou E."/>
            <person name="Quail M.A."/>
            <person name="Quinn J."/>
            <person name="Santos M.C."/>
            <person name="Schmitzberger F.F."/>
            <person name="Sherlock G."/>
            <person name="Shah P."/>
            <person name="Silverstein K.A."/>
            <person name="Skrzypek M.S."/>
            <person name="Soll D."/>
            <person name="Staggs R."/>
            <person name="Stansfield I."/>
            <person name="Stumpf M.P."/>
            <person name="Sudbery P.E."/>
            <person name="Srikantha T."/>
            <person name="Zeng Q."/>
            <person name="Berman J."/>
            <person name="Berriman M."/>
            <person name="Heitman J."/>
            <person name="Gow N.A."/>
            <person name="Lorenz M.C."/>
            <person name="Birren B.W."/>
            <person name="Kellis M."/>
            <person name="Cuomo C.A."/>
        </authorList>
    </citation>
    <scope>NUCLEOTIDE SEQUENCE [LARGE SCALE GENOMIC DNA]</scope>
    <source>
        <strain evidence="10">ATCC MYA-3404 / T1</strain>
    </source>
</reference>
<feature type="transmembrane region" description="Helical" evidence="7">
    <location>
        <begin position="94"/>
        <end position="116"/>
    </location>
</feature>
<evidence type="ECO:0000256" key="7">
    <source>
        <dbReference type="SAM" id="Phobius"/>
    </source>
</evidence>
<evidence type="ECO:0000256" key="5">
    <source>
        <dbReference type="ARBA" id="ARBA00022989"/>
    </source>
</evidence>
<dbReference type="GO" id="GO:0016020">
    <property type="term" value="C:membrane"/>
    <property type="evidence" value="ECO:0007669"/>
    <property type="project" value="UniProtKB-SubCell"/>
</dbReference>
<evidence type="ECO:0000313" key="9">
    <source>
        <dbReference type="EMBL" id="EER35983.1"/>
    </source>
</evidence>
<name>C5M3T3_CANTT</name>
<keyword evidence="5 7" id="KW-1133">Transmembrane helix</keyword>
<dbReference type="GeneID" id="8299918"/>
<dbReference type="AlphaFoldDB" id="C5M3T3"/>
<dbReference type="HOGENOM" id="CLU_004979_2_2_1"/>
<dbReference type="VEuPathDB" id="FungiDB:CTRG_00722"/>
<dbReference type="Gene3D" id="1.20.1420.30">
    <property type="entry name" value="NCX, central ion-binding region"/>
    <property type="match status" value="2"/>
</dbReference>
<evidence type="ECO:0000256" key="3">
    <source>
        <dbReference type="ARBA" id="ARBA00022448"/>
    </source>
</evidence>
<proteinExistence type="inferred from homology"/>
<feature type="transmembrane region" description="Helical" evidence="7">
    <location>
        <begin position="157"/>
        <end position="177"/>
    </location>
</feature>
<evidence type="ECO:0000256" key="1">
    <source>
        <dbReference type="ARBA" id="ARBA00004141"/>
    </source>
</evidence>
<feature type="transmembrane region" description="Helical" evidence="7">
    <location>
        <begin position="424"/>
        <end position="450"/>
    </location>
</feature>
<dbReference type="PANTHER" id="PTHR12266:SF0">
    <property type="entry name" value="MITOCHONDRIAL SODIUM_CALCIUM EXCHANGER PROTEIN"/>
    <property type="match status" value="1"/>
</dbReference>
<feature type="transmembrane region" description="Helical" evidence="7">
    <location>
        <begin position="51"/>
        <end position="74"/>
    </location>
</feature>
<evidence type="ECO:0000313" key="10">
    <source>
        <dbReference type="Proteomes" id="UP000002037"/>
    </source>
</evidence>
<dbReference type="InterPro" id="IPR044880">
    <property type="entry name" value="NCX_ion-bd_dom_sf"/>
</dbReference>
<feature type="transmembrane region" description="Helical" evidence="7">
    <location>
        <begin position="128"/>
        <end position="151"/>
    </location>
</feature>
<keyword evidence="10" id="KW-1185">Reference proteome</keyword>
<feature type="domain" description="Sodium/calcium exchanger membrane region" evidence="8">
    <location>
        <begin position="428"/>
        <end position="577"/>
    </location>
</feature>
<feature type="domain" description="Sodium/calcium exchanger membrane region" evidence="8">
    <location>
        <begin position="60"/>
        <end position="201"/>
    </location>
</feature>
<dbReference type="eggNOG" id="KOG2399">
    <property type="taxonomic scope" value="Eukaryota"/>
</dbReference>
<organism evidence="9 10">
    <name type="scientific">Candida tropicalis (strain ATCC MYA-3404 / T1)</name>
    <name type="common">Yeast</name>
    <dbReference type="NCBI Taxonomy" id="294747"/>
    <lineage>
        <taxon>Eukaryota</taxon>
        <taxon>Fungi</taxon>
        <taxon>Dikarya</taxon>
        <taxon>Ascomycota</taxon>
        <taxon>Saccharomycotina</taxon>
        <taxon>Pichiomycetes</taxon>
        <taxon>Debaryomycetaceae</taxon>
        <taxon>Candida/Lodderomyces clade</taxon>
        <taxon>Candida</taxon>
    </lineage>
</organism>
<protein>
    <recommendedName>
        <fullName evidence="8">Sodium/calcium exchanger membrane region domain-containing protein</fullName>
    </recommendedName>
</protein>
<keyword evidence="6 7" id="KW-0472">Membrane</keyword>
<dbReference type="KEGG" id="ctp:CTRG_00722"/>
<comment type="similarity">
    <text evidence="2">Belongs to the Ca(2+):cation antiporter (CaCA) (TC 2.A.19) family.</text>
</comment>
<feature type="transmembrane region" description="Helical" evidence="7">
    <location>
        <begin position="462"/>
        <end position="479"/>
    </location>
</feature>
<dbReference type="EMBL" id="GG692395">
    <property type="protein sequence ID" value="EER35983.1"/>
    <property type="molecule type" value="Genomic_DNA"/>
</dbReference>
<dbReference type="GO" id="GO:0006874">
    <property type="term" value="P:intracellular calcium ion homeostasis"/>
    <property type="evidence" value="ECO:0007669"/>
    <property type="project" value="TreeGrafter"/>
</dbReference>
<keyword evidence="3" id="KW-0813">Transport</keyword>
<evidence type="ECO:0000256" key="6">
    <source>
        <dbReference type="ARBA" id="ARBA00023136"/>
    </source>
</evidence>
<dbReference type="Pfam" id="PF01699">
    <property type="entry name" value="Na_Ca_ex"/>
    <property type="match status" value="2"/>
</dbReference>
<feature type="transmembrane region" description="Helical" evidence="7">
    <location>
        <begin position="561"/>
        <end position="579"/>
    </location>
</feature>
<dbReference type="PANTHER" id="PTHR12266">
    <property type="entry name" value="NA+/CA2+ K+ INDEPENDENT EXCHANGER"/>
    <property type="match status" value="1"/>
</dbReference>
<dbReference type="OrthoDB" id="407410at2759"/>
<dbReference type="InterPro" id="IPR051359">
    <property type="entry name" value="CaCA_antiporter"/>
</dbReference>
<sequence length="580" mass="65794">MLLNILEEETSQCTLPSSGKHICSYIQNNCDYNYFKISTLYYCKYHNTTTLIIISFFILLSLILILISLSILVSNYLFKNLNCLTTQLNLNSQILSFILIPLTNSLPDLLNYYIALKSGSVDLVIGQLMGSLLIMFTIIIGLICILTSGYFIEHPKILMLDLSILLIIMILFSEILSDGKITQSECWLMIASYLIYILFLMFFDKDKLKEFDEEVLIEYNDHSHLYEHPYNIEDAVSILSHEDVTSYGSIKSVSRLNSPSIIVDYNNDIDNDITGMSSNSLQVPGKSFHHSLHSDSSSSDKSPLLVSQNDLDITINSDYDDEEEVEEYLDNSDLEDEILIVPQQKQSIIQKFLNLIDFTFSLTIPYHKHIESKHKQLIIIWYIFETFLIFNYQFFQLSFIYSIPLSLLIYSINKIFKIPNNLKIILISFIGLSSSLIIISNVAILTLYLLKNLGLILKISDYLLGLLVFSLSNSLNDTITNLTISTKINPILGINSCIGTPLLIILLGIGVNGLIMTLKTGKSIDFHLTQNVIISTVGLLTSILLLIIYLPLNNYKIDKKIGGILVSLYFLITIVQVYLE</sequence>
<gene>
    <name evidence="9" type="ORF">CTRG_00722</name>
</gene>
<dbReference type="RefSeq" id="XP_002545941.1">
    <property type="nucleotide sequence ID" value="XM_002545895.1"/>
</dbReference>
<dbReference type="Proteomes" id="UP000002037">
    <property type="component" value="Unassembled WGS sequence"/>
</dbReference>
<evidence type="ECO:0000256" key="4">
    <source>
        <dbReference type="ARBA" id="ARBA00022692"/>
    </source>
</evidence>
<feature type="transmembrane region" description="Helical" evidence="7">
    <location>
        <begin position="528"/>
        <end position="549"/>
    </location>
</feature>
<accession>C5M3T3</accession>
<keyword evidence="4 7" id="KW-0812">Transmembrane</keyword>
<comment type="subcellular location">
    <subcellularLocation>
        <location evidence="1">Membrane</location>
        <topology evidence="1">Multi-pass membrane protein</topology>
    </subcellularLocation>
</comment>
<feature type="transmembrane region" description="Helical" evidence="7">
    <location>
        <begin position="394"/>
        <end position="412"/>
    </location>
</feature>
<dbReference type="InterPro" id="IPR004837">
    <property type="entry name" value="NaCa_Exmemb"/>
</dbReference>
<feature type="transmembrane region" description="Helical" evidence="7">
    <location>
        <begin position="186"/>
        <end position="203"/>
    </location>
</feature>
<dbReference type="GO" id="GO:0008324">
    <property type="term" value="F:monoatomic cation transmembrane transporter activity"/>
    <property type="evidence" value="ECO:0007669"/>
    <property type="project" value="TreeGrafter"/>
</dbReference>
<evidence type="ECO:0000259" key="8">
    <source>
        <dbReference type="Pfam" id="PF01699"/>
    </source>
</evidence>
<evidence type="ECO:0000256" key="2">
    <source>
        <dbReference type="ARBA" id="ARBA00008170"/>
    </source>
</evidence>
<feature type="transmembrane region" description="Helical" evidence="7">
    <location>
        <begin position="491"/>
        <end position="516"/>
    </location>
</feature>